<feature type="region of interest" description="Disordered" evidence="1">
    <location>
        <begin position="274"/>
        <end position="302"/>
    </location>
</feature>
<feature type="compositionally biased region" description="Basic and acidic residues" evidence="1">
    <location>
        <begin position="293"/>
        <end position="302"/>
    </location>
</feature>
<dbReference type="EMBL" id="CP081958">
    <property type="protein sequence ID" value="QZP37203.1"/>
    <property type="molecule type" value="Genomic_DNA"/>
</dbReference>
<dbReference type="GeneID" id="67179086"/>
<feature type="region of interest" description="Disordered" evidence="1">
    <location>
        <begin position="1"/>
        <end position="39"/>
    </location>
</feature>
<reference evidence="3 4" key="1">
    <citation type="journal article" date="2021" name="Int. J. Syst. Evol. Microbiol.">
        <title>Halobaculum halophilum sp. nov. and Halobaculum salinum sp. nov., isolated from salt lake and saline soil.</title>
        <authorList>
            <person name="Cui H.L."/>
            <person name="Shi X.W."/>
            <person name="Yin X.M."/>
            <person name="Yang X.Y."/>
            <person name="Hou J."/>
            <person name="Zhu L."/>
        </authorList>
    </citation>
    <scope>NUCLEOTIDE SEQUENCE [LARGE SCALE GENOMIC DNA]</scope>
    <source>
        <strain evidence="3 4">NBRC 109044</strain>
    </source>
</reference>
<evidence type="ECO:0000313" key="3">
    <source>
        <dbReference type="EMBL" id="QZP37203.1"/>
    </source>
</evidence>
<dbReference type="InterPro" id="IPR002744">
    <property type="entry name" value="MIP18-like"/>
</dbReference>
<dbReference type="KEGG" id="hmp:K6T50_13050"/>
<dbReference type="Pfam" id="PF01883">
    <property type="entry name" value="FeS_assembly_P"/>
    <property type="match status" value="1"/>
</dbReference>
<evidence type="ECO:0000313" key="4">
    <source>
        <dbReference type="Proteomes" id="UP000826254"/>
    </source>
</evidence>
<dbReference type="AlphaFoldDB" id="A0A8T8WBS9"/>
<protein>
    <submittedName>
        <fullName evidence="3">Iron-sulfur cluster assembly protein</fullName>
    </submittedName>
</protein>
<proteinExistence type="predicted"/>
<sequence length="302" mass="33016">MSSEHSPSEHSPSTDTEPAAATTPAAVRERLDRVTDPELDTSIVELDYVEEIQIHPAGDEGNADRTGDADGDEVFVAFTLPTAWCSPAFAWMMAGDARTEVESLPGVARAAIELRDHMHEREINRGINEGLPFEEAFPDADGGVESVRLELDRKARTARQHDATGALLEAGLTREQLAGVTRSDLDFGDAPEGRVRVWVREGAVAVETDADPVERYLRKAEATGVLDDEHPELFRTPEEEPFDGDEVELVRQRTRLAGVNMGGQGTVCDALNDARHAEDRPPLSMREGTPVRPSEEDRADAD</sequence>
<feature type="domain" description="MIP18 family-like" evidence="2">
    <location>
        <begin position="25"/>
        <end position="110"/>
    </location>
</feature>
<dbReference type="RefSeq" id="WP_222607015.1">
    <property type="nucleotide sequence ID" value="NZ_CP081958.1"/>
</dbReference>
<dbReference type="InterPro" id="IPR034904">
    <property type="entry name" value="FSCA_dom_sf"/>
</dbReference>
<keyword evidence="4" id="KW-1185">Reference proteome</keyword>
<dbReference type="Proteomes" id="UP000826254">
    <property type="component" value="Chromosome"/>
</dbReference>
<organism evidence="3 4">
    <name type="scientific">Halobaculum magnesiiphilum</name>
    <dbReference type="NCBI Taxonomy" id="1017351"/>
    <lineage>
        <taxon>Archaea</taxon>
        <taxon>Methanobacteriati</taxon>
        <taxon>Methanobacteriota</taxon>
        <taxon>Stenosarchaea group</taxon>
        <taxon>Halobacteria</taxon>
        <taxon>Halobacteriales</taxon>
        <taxon>Haloferacaceae</taxon>
        <taxon>Halobaculum</taxon>
    </lineage>
</organism>
<gene>
    <name evidence="3" type="ORF">K6T50_13050</name>
</gene>
<accession>A0A8T8WBS9</accession>
<dbReference type="Gene3D" id="3.30.300.130">
    <property type="entry name" value="Fe-S cluster assembly (FSCA)"/>
    <property type="match status" value="1"/>
</dbReference>
<dbReference type="SUPFAM" id="SSF117916">
    <property type="entry name" value="Fe-S cluster assembly (FSCA) domain-like"/>
    <property type="match status" value="1"/>
</dbReference>
<feature type="compositionally biased region" description="Basic and acidic residues" evidence="1">
    <location>
        <begin position="27"/>
        <end position="36"/>
    </location>
</feature>
<name>A0A8T8WBS9_9EURY</name>
<evidence type="ECO:0000259" key="2">
    <source>
        <dbReference type="Pfam" id="PF01883"/>
    </source>
</evidence>
<evidence type="ECO:0000256" key="1">
    <source>
        <dbReference type="SAM" id="MobiDB-lite"/>
    </source>
</evidence>
<feature type="compositionally biased region" description="Low complexity" evidence="1">
    <location>
        <begin position="1"/>
        <end position="26"/>
    </location>
</feature>